<proteinExistence type="predicted"/>
<keyword evidence="3" id="KW-1185">Reference proteome</keyword>
<organism evidence="2 3">
    <name type="scientific">Leersia perrieri</name>
    <dbReference type="NCBI Taxonomy" id="77586"/>
    <lineage>
        <taxon>Eukaryota</taxon>
        <taxon>Viridiplantae</taxon>
        <taxon>Streptophyta</taxon>
        <taxon>Embryophyta</taxon>
        <taxon>Tracheophyta</taxon>
        <taxon>Spermatophyta</taxon>
        <taxon>Magnoliopsida</taxon>
        <taxon>Liliopsida</taxon>
        <taxon>Poales</taxon>
        <taxon>Poaceae</taxon>
        <taxon>BOP clade</taxon>
        <taxon>Oryzoideae</taxon>
        <taxon>Oryzeae</taxon>
        <taxon>Oryzinae</taxon>
        <taxon>Leersia</taxon>
    </lineage>
</organism>
<dbReference type="PANTHER" id="PTHR36138:SF13">
    <property type="entry name" value="OS04G0604500 PROTEIN"/>
    <property type="match status" value="1"/>
</dbReference>
<feature type="compositionally biased region" description="Basic and acidic residues" evidence="1">
    <location>
        <begin position="1"/>
        <end position="10"/>
    </location>
</feature>
<reference evidence="2 3" key="1">
    <citation type="submission" date="2012-08" db="EMBL/GenBank/DDBJ databases">
        <title>Oryza genome evolution.</title>
        <authorList>
            <person name="Wing R.A."/>
        </authorList>
    </citation>
    <scope>NUCLEOTIDE SEQUENCE</scope>
</reference>
<evidence type="ECO:0000313" key="2">
    <source>
        <dbReference type="EnsemblPlants" id="LPERR01G23160.1"/>
    </source>
</evidence>
<accession>A0A0D9V4B0</accession>
<reference evidence="2" key="3">
    <citation type="submission" date="2015-04" db="UniProtKB">
        <authorList>
            <consortium name="EnsemblPlants"/>
        </authorList>
    </citation>
    <scope>IDENTIFICATION</scope>
</reference>
<name>A0A0D9V4B0_9ORYZ</name>
<evidence type="ECO:0000256" key="1">
    <source>
        <dbReference type="SAM" id="MobiDB-lite"/>
    </source>
</evidence>
<dbReference type="PANTHER" id="PTHR36138">
    <property type="entry name" value="EXPRESSED PROTEIN-RELATED"/>
    <property type="match status" value="1"/>
</dbReference>
<protein>
    <submittedName>
        <fullName evidence="2">Uncharacterized protein</fullName>
    </submittedName>
</protein>
<dbReference type="EnsemblPlants" id="LPERR01G23160.1">
    <property type="protein sequence ID" value="LPERR01G23160.1"/>
    <property type="gene ID" value="LPERR01G23160"/>
</dbReference>
<dbReference type="Gramene" id="LPERR01G23160.1">
    <property type="protein sequence ID" value="LPERR01G23160.1"/>
    <property type="gene ID" value="LPERR01G23160"/>
</dbReference>
<reference evidence="3" key="2">
    <citation type="submission" date="2013-12" db="EMBL/GenBank/DDBJ databases">
        <authorList>
            <person name="Yu Y."/>
            <person name="Lee S."/>
            <person name="de Baynast K."/>
            <person name="Wissotski M."/>
            <person name="Liu L."/>
            <person name="Talag J."/>
            <person name="Goicoechea J."/>
            <person name="Angelova A."/>
            <person name="Jetty R."/>
            <person name="Kudrna D."/>
            <person name="Golser W."/>
            <person name="Rivera L."/>
            <person name="Zhang J."/>
            <person name="Wing R."/>
        </authorList>
    </citation>
    <scope>NUCLEOTIDE SEQUENCE</scope>
</reference>
<dbReference type="Proteomes" id="UP000032180">
    <property type="component" value="Chromosome 1"/>
</dbReference>
<dbReference type="AlphaFoldDB" id="A0A0D9V4B0"/>
<evidence type="ECO:0000313" key="3">
    <source>
        <dbReference type="Proteomes" id="UP000032180"/>
    </source>
</evidence>
<feature type="region of interest" description="Disordered" evidence="1">
    <location>
        <begin position="1"/>
        <end position="26"/>
    </location>
</feature>
<dbReference type="HOGENOM" id="CLU_1995898_0_0_1"/>
<sequence length="132" mass="14500">MASSPDKVKEATANLQPASPAPVASDCSAKKTVKVRMSQSQIDLFMSPDPPPLNPVKGVGKEMENRFAEIDAQLKILEDEVRADKAMVRKQYELKGYVECEADADLFLARAPRPGRRRARHGVVVKKKPAAN</sequence>